<proteinExistence type="predicted"/>
<organism evidence="1 2">
    <name type="scientific">Phialemonium thermophilum</name>
    <dbReference type="NCBI Taxonomy" id="223376"/>
    <lineage>
        <taxon>Eukaryota</taxon>
        <taxon>Fungi</taxon>
        <taxon>Dikarya</taxon>
        <taxon>Ascomycota</taxon>
        <taxon>Pezizomycotina</taxon>
        <taxon>Sordariomycetes</taxon>
        <taxon>Sordariomycetidae</taxon>
        <taxon>Cephalothecales</taxon>
        <taxon>Cephalothecaceae</taxon>
        <taxon>Phialemonium</taxon>
    </lineage>
</organism>
<reference evidence="1 2" key="1">
    <citation type="journal article" date="2024" name="Commun. Biol.">
        <title>Comparative genomic analysis of thermophilic fungi reveals convergent evolutionary adaptations and gene losses.</title>
        <authorList>
            <person name="Steindorff A.S."/>
            <person name="Aguilar-Pontes M.V."/>
            <person name="Robinson A.J."/>
            <person name="Andreopoulos B."/>
            <person name="LaButti K."/>
            <person name="Kuo A."/>
            <person name="Mondo S."/>
            <person name="Riley R."/>
            <person name="Otillar R."/>
            <person name="Haridas S."/>
            <person name="Lipzen A."/>
            <person name="Grimwood J."/>
            <person name="Schmutz J."/>
            <person name="Clum A."/>
            <person name="Reid I.D."/>
            <person name="Moisan M.C."/>
            <person name="Butler G."/>
            <person name="Nguyen T.T.M."/>
            <person name="Dewar K."/>
            <person name="Conant G."/>
            <person name="Drula E."/>
            <person name="Henrissat B."/>
            <person name="Hansel C."/>
            <person name="Singer S."/>
            <person name="Hutchinson M.I."/>
            <person name="de Vries R.P."/>
            <person name="Natvig D.O."/>
            <person name="Powell A.J."/>
            <person name="Tsang A."/>
            <person name="Grigoriev I.V."/>
        </authorList>
    </citation>
    <scope>NUCLEOTIDE SEQUENCE [LARGE SCALE GENOMIC DNA]</scope>
    <source>
        <strain evidence="1 2">ATCC 24622</strain>
    </source>
</reference>
<evidence type="ECO:0000313" key="1">
    <source>
        <dbReference type="EMBL" id="KAL1876348.1"/>
    </source>
</evidence>
<keyword evidence="2" id="KW-1185">Reference proteome</keyword>
<accession>A0ABR3XK47</accession>
<gene>
    <name evidence="1" type="ORF">VTK73DRAFT_9527</name>
</gene>
<sequence>MSVSQTIPLDKVGVVEWIFHDTQHGMSSRLWSARKANPLVQTDAVVEAFNPAASVYQGVIVRAEIVAGVSHLITPDFSSNTFNENIAELSILSQSYGRKMVLRPW</sequence>
<evidence type="ECO:0000313" key="2">
    <source>
        <dbReference type="Proteomes" id="UP001586593"/>
    </source>
</evidence>
<protein>
    <submittedName>
        <fullName evidence="1">Uncharacterized protein</fullName>
    </submittedName>
</protein>
<dbReference type="Proteomes" id="UP001586593">
    <property type="component" value="Unassembled WGS sequence"/>
</dbReference>
<name>A0ABR3XK47_9PEZI</name>
<dbReference type="EMBL" id="JAZHXJ010000080">
    <property type="protein sequence ID" value="KAL1876348.1"/>
    <property type="molecule type" value="Genomic_DNA"/>
</dbReference>
<comment type="caution">
    <text evidence="1">The sequence shown here is derived from an EMBL/GenBank/DDBJ whole genome shotgun (WGS) entry which is preliminary data.</text>
</comment>